<dbReference type="Gene3D" id="1.10.40.30">
    <property type="entry name" value="Fumarase/aspartase (C-terminal domain)"/>
    <property type="match status" value="1"/>
</dbReference>
<dbReference type="NCBIfam" id="TIGR00928">
    <property type="entry name" value="purB"/>
    <property type="match status" value="1"/>
</dbReference>
<dbReference type="CDD" id="cd01360">
    <property type="entry name" value="Adenylsuccinate_lyase_1"/>
    <property type="match status" value="1"/>
</dbReference>
<comment type="pathway">
    <text evidence="1">Purine metabolism; IMP biosynthesis via de novo pathway; 5-amino-1-(5-phospho-D-ribosyl)imidazole-4-carboxamide from 5-amino-1-(5-phospho-D-ribosyl)imidazole-4-carboxylate: step 2/2.</text>
</comment>
<dbReference type="InterPro" id="IPR004769">
    <property type="entry name" value="Pur_lyase"/>
</dbReference>
<dbReference type="InterPro" id="IPR024083">
    <property type="entry name" value="Fumarase/histidase_N"/>
</dbReference>
<evidence type="ECO:0000256" key="5">
    <source>
        <dbReference type="ARBA" id="ARBA00017058"/>
    </source>
</evidence>
<organism evidence="11 12">
    <name type="scientific">Candidatus Falkowbacteria bacterium RIFCSPLOWO2_02_FULL_45_15</name>
    <dbReference type="NCBI Taxonomy" id="1797988"/>
    <lineage>
        <taxon>Bacteria</taxon>
        <taxon>Candidatus Falkowiibacteriota</taxon>
    </lineage>
</organism>
<dbReference type="FunFam" id="1.10.40.30:FF:000007">
    <property type="entry name" value="Adenylosuccinate lyase"/>
    <property type="match status" value="1"/>
</dbReference>
<dbReference type="Pfam" id="PF10397">
    <property type="entry name" value="ADSL_C"/>
    <property type="match status" value="1"/>
</dbReference>
<evidence type="ECO:0000256" key="2">
    <source>
        <dbReference type="ARBA" id="ARBA00004734"/>
    </source>
</evidence>
<feature type="domain" description="Adenylosuccinate lyase C-terminal" evidence="10">
    <location>
        <begin position="354"/>
        <end position="440"/>
    </location>
</feature>
<evidence type="ECO:0000256" key="7">
    <source>
        <dbReference type="ARBA" id="ARBA00024477"/>
    </source>
</evidence>
<dbReference type="GO" id="GO:0044208">
    <property type="term" value="P:'de novo' AMP biosynthetic process"/>
    <property type="evidence" value="ECO:0007669"/>
    <property type="project" value="UniProtKB-UniPathway"/>
</dbReference>
<dbReference type="InterPro" id="IPR000362">
    <property type="entry name" value="Fumarate_lyase_fam"/>
</dbReference>
<comment type="caution">
    <text evidence="11">The sequence shown here is derived from an EMBL/GenBank/DDBJ whole genome shotgun (WGS) entry which is preliminary data.</text>
</comment>
<dbReference type="EC" id="4.3.2.2" evidence="4 9"/>
<dbReference type="GO" id="GO:0005829">
    <property type="term" value="C:cytosol"/>
    <property type="evidence" value="ECO:0007669"/>
    <property type="project" value="TreeGrafter"/>
</dbReference>
<dbReference type="EMBL" id="MFFV01000054">
    <property type="protein sequence ID" value="OGF18529.1"/>
    <property type="molecule type" value="Genomic_DNA"/>
</dbReference>
<dbReference type="STRING" id="1797988.A3I35_00725"/>
<dbReference type="InterPro" id="IPR008948">
    <property type="entry name" value="L-Aspartase-like"/>
</dbReference>
<evidence type="ECO:0000256" key="8">
    <source>
        <dbReference type="ARBA" id="ARBA00049115"/>
    </source>
</evidence>
<dbReference type="SUPFAM" id="SSF48557">
    <property type="entry name" value="L-aspartase-like"/>
    <property type="match status" value="1"/>
</dbReference>
<comment type="catalytic activity">
    <reaction evidence="7">
        <text>(2S)-2-[5-amino-1-(5-phospho-beta-D-ribosyl)imidazole-4-carboxamido]succinate = 5-amino-1-(5-phospho-beta-D-ribosyl)imidazole-4-carboxamide + fumarate</text>
        <dbReference type="Rhea" id="RHEA:23920"/>
        <dbReference type="ChEBI" id="CHEBI:29806"/>
        <dbReference type="ChEBI" id="CHEBI:58443"/>
        <dbReference type="ChEBI" id="CHEBI:58475"/>
        <dbReference type="EC" id="4.3.2.2"/>
    </reaction>
    <physiologicalReaction direction="left-to-right" evidence="7">
        <dbReference type="Rhea" id="RHEA:23921"/>
    </physiologicalReaction>
</comment>
<evidence type="ECO:0000259" key="10">
    <source>
        <dbReference type="SMART" id="SM00998"/>
    </source>
</evidence>
<name>A0A1F5RVS4_9BACT</name>
<dbReference type="GO" id="GO:0070626">
    <property type="term" value="F:(S)-2-(5-amino-1-(5-phospho-D-ribosyl)imidazole-4-carboxamido) succinate lyase (fumarate-forming) activity"/>
    <property type="evidence" value="ECO:0007669"/>
    <property type="project" value="TreeGrafter"/>
</dbReference>
<gene>
    <name evidence="11" type="ORF">A3I35_00725</name>
</gene>
<evidence type="ECO:0000256" key="1">
    <source>
        <dbReference type="ARBA" id="ARBA00004706"/>
    </source>
</evidence>
<dbReference type="PANTHER" id="PTHR43172:SF1">
    <property type="entry name" value="ADENYLOSUCCINATE LYASE"/>
    <property type="match status" value="1"/>
</dbReference>
<proteinExistence type="inferred from homology"/>
<comment type="similarity">
    <text evidence="3">Belongs to the lyase 1 family. Adenylosuccinate lyase subfamily.</text>
</comment>
<evidence type="ECO:0000313" key="12">
    <source>
        <dbReference type="Proteomes" id="UP000177878"/>
    </source>
</evidence>
<dbReference type="PRINTS" id="PR00145">
    <property type="entry name" value="ARGSUCLYASE"/>
</dbReference>
<reference evidence="11 12" key="1">
    <citation type="journal article" date="2016" name="Nat. Commun.">
        <title>Thousands of microbial genomes shed light on interconnected biogeochemical processes in an aquifer system.</title>
        <authorList>
            <person name="Anantharaman K."/>
            <person name="Brown C.T."/>
            <person name="Hug L.A."/>
            <person name="Sharon I."/>
            <person name="Castelle C.J."/>
            <person name="Probst A.J."/>
            <person name="Thomas B.C."/>
            <person name="Singh A."/>
            <person name="Wilkins M.J."/>
            <person name="Karaoz U."/>
            <person name="Brodie E.L."/>
            <person name="Williams K.H."/>
            <person name="Hubbard S.S."/>
            <person name="Banfield J.F."/>
        </authorList>
    </citation>
    <scope>NUCLEOTIDE SEQUENCE [LARGE SCALE GENOMIC DNA]</scope>
</reference>
<dbReference type="PANTHER" id="PTHR43172">
    <property type="entry name" value="ADENYLOSUCCINATE LYASE"/>
    <property type="match status" value="1"/>
</dbReference>
<comment type="pathway">
    <text evidence="2">Purine metabolism; AMP biosynthesis via de novo pathway; AMP from IMP: step 2/2.</text>
</comment>
<comment type="catalytic activity">
    <reaction evidence="8">
        <text>N(6)-(1,2-dicarboxyethyl)-AMP = fumarate + AMP</text>
        <dbReference type="Rhea" id="RHEA:16853"/>
        <dbReference type="ChEBI" id="CHEBI:29806"/>
        <dbReference type="ChEBI" id="CHEBI:57567"/>
        <dbReference type="ChEBI" id="CHEBI:456215"/>
        <dbReference type="EC" id="4.3.2.2"/>
    </reaction>
    <physiologicalReaction direction="left-to-right" evidence="8">
        <dbReference type="Rhea" id="RHEA:16854"/>
    </physiologicalReaction>
</comment>
<dbReference type="SMART" id="SM00998">
    <property type="entry name" value="ADSL_C"/>
    <property type="match status" value="1"/>
</dbReference>
<evidence type="ECO:0000256" key="4">
    <source>
        <dbReference type="ARBA" id="ARBA00012339"/>
    </source>
</evidence>
<dbReference type="GO" id="GO:0004018">
    <property type="term" value="F:N6-(1,2-dicarboxyethyl)AMP AMP-lyase (fumarate-forming) activity"/>
    <property type="evidence" value="ECO:0007669"/>
    <property type="project" value="UniProtKB-UniRule"/>
</dbReference>
<dbReference type="AlphaFoldDB" id="A0A1F5RVS4"/>
<sequence length="443" mass="49864">MIQRYTTPEMGVLWTELAKKTNWLEVEAAVLQARGKLGEIPEIIHKLTRRVKITEAILARADELEKTNDHDLIAFILAVTEQLPDKVKPHFHAGMTSYDDEDTGLAMTLVASLGLILEKMNRLRRVIAARAEKHRYTTMIGRTHFIHAEPITFGLKLLGWLDVVERHIANLQKVREDARVGKISGAVGTYVLDPTVEELACGYLGLKPARISTQILSRDIIVRYISALVAVANSLDRFATEIRHLAGTDINEVAEFKRPGAKGSSAMPGKSFLRNPIKSENVCSLARMMRGYLIPAYECEVVWCERTLENSAAERIFLPDATILLDFMIKRFADTLEKLEVFPEHMKRNLQKTGGIIFAQRVMMALTGKGMARDQAYDLLEGICFSVKRGTFQTEDGKTFRDLVAAHPEITANLSLEEIDVCFDPQQSLKHVDTIFKRFDLAI</sequence>
<evidence type="ECO:0000256" key="3">
    <source>
        <dbReference type="ARBA" id="ARBA00008273"/>
    </source>
</evidence>
<dbReference type="Gene3D" id="1.20.200.10">
    <property type="entry name" value="Fumarase/aspartase (Central domain)"/>
    <property type="match status" value="1"/>
</dbReference>
<dbReference type="Gene3D" id="1.10.275.10">
    <property type="entry name" value="Fumarase/aspartase (N-terminal domain)"/>
    <property type="match status" value="1"/>
</dbReference>
<accession>A0A1F5RVS4</accession>
<dbReference type="UniPathway" id="UPA00074">
    <property type="reaction ID" value="UER00132"/>
</dbReference>
<dbReference type="Pfam" id="PF00206">
    <property type="entry name" value="Lyase_1"/>
    <property type="match status" value="1"/>
</dbReference>
<dbReference type="PRINTS" id="PR00149">
    <property type="entry name" value="FUMRATELYASE"/>
</dbReference>
<dbReference type="GO" id="GO:0006189">
    <property type="term" value="P:'de novo' IMP biosynthetic process"/>
    <property type="evidence" value="ECO:0007669"/>
    <property type="project" value="UniProtKB-UniPathway"/>
</dbReference>
<protein>
    <recommendedName>
        <fullName evidence="5 9">Adenylosuccinate lyase</fullName>
        <ecNumber evidence="4 9">4.3.2.2</ecNumber>
    </recommendedName>
</protein>
<dbReference type="UniPathway" id="UPA00075">
    <property type="reaction ID" value="UER00336"/>
</dbReference>
<evidence type="ECO:0000313" key="11">
    <source>
        <dbReference type="EMBL" id="OGF18529.1"/>
    </source>
</evidence>
<keyword evidence="6 11" id="KW-0456">Lyase</keyword>
<dbReference type="InterPro" id="IPR022761">
    <property type="entry name" value="Fumarate_lyase_N"/>
</dbReference>
<dbReference type="InterPro" id="IPR019468">
    <property type="entry name" value="AdenyloSucc_lyase_C"/>
</dbReference>
<evidence type="ECO:0000256" key="9">
    <source>
        <dbReference type="NCBIfam" id="TIGR00928"/>
    </source>
</evidence>
<evidence type="ECO:0000256" key="6">
    <source>
        <dbReference type="ARBA" id="ARBA00023239"/>
    </source>
</evidence>
<dbReference type="Proteomes" id="UP000177878">
    <property type="component" value="Unassembled WGS sequence"/>
</dbReference>